<evidence type="ECO:0000313" key="3">
    <source>
        <dbReference type="EMBL" id="CAF3602509.1"/>
    </source>
</evidence>
<sequence length="106" mass="12214">MLMLIFQHTTIHLVQSIDLTNNSEIINVTDAIYEIFTNTLPRLCKINPNNGNIILINTTNNITEIYPYYLTQTINNSYCPFTFYTIGQRVSIDCINESSTLPETYQ</sequence>
<dbReference type="EMBL" id="CAJOBD010000171">
    <property type="protein sequence ID" value="CAF3602509.1"/>
    <property type="molecule type" value="Genomic_DNA"/>
</dbReference>
<organism evidence="1 4">
    <name type="scientific">Rotaria sordida</name>
    <dbReference type="NCBI Taxonomy" id="392033"/>
    <lineage>
        <taxon>Eukaryota</taxon>
        <taxon>Metazoa</taxon>
        <taxon>Spiralia</taxon>
        <taxon>Gnathifera</taxon>
        <taxon>Rotifera</taxon>
        <taxon>Eurotatoria</taxon>
        <taxon>Bdelloidea</taxon>
        <taxon>Philodinida</taxon>
        <taxon>Philodinidae</taxon>
        <taxon>Rotaria</taxon>
    </lineage>
</organism>
<dbReference type="EMBL" id="CAJOAX010000020">
    <property type="protein sequence ID" value="CAF3481798.1"/>
    <property type="molecule type" value="Genomic_DNA"/>
</dbReference>
<dbReference type="Proteomes" id="UP000663823">
    <property type="component" value="Unassembled WGS sequence"/>
</dbReference>
<name>A0A818FYP4_9BILA</name>
<gene>
    <name evidence="2" type="ORF">FNK824_LOCUS1662</name>
    <name evidence="3" type="ORF">JBS370_LOCUS3864</name>
    <name evidence="1" type="ORF">OTI717_LOCUS572</name>
</gene>
<evidence type="ECO:0000313" key="1">
    <source>
        <dbReference type="EMBL" id="CAF3481798.1"/>
    </source>
</evidence>
<dbReference type="EMBL" id="CAJOBE010000089">
    <property type="protein sequence ID" value="CAF3565281.1"/>
    <property type="molecule type" value="Genomic_DNA"/>
</dbReference>
<evidence type="ECO:0000313" key="2">
    <source>
        <dbReference type="EMBL" id="CAF3565281.1"/>
    </source>
</evidence>
<dbReference type="AlphaFoldDB" id="A0A818FYP4"/>
<proteinExistence type="predicted"/>
<dbReference type="Proteomes" id="UP000663836">
    <property type="component" value="Unassembled WGS sequence"/>
</dbReference>
<dbReference type="Proteomes" id="UP000663874">
    <property type="component" value="Unassembled WGS sequence"/>
</dbReference>
<accession>A0A818FYP4</accession>
<evidence type="ECO:0000313" key="4">
    <source>
        <dbReference type="Proteomes" id="UP000663823"/>
    </source>
</evidence>
<reference evidence="1" key="1">
    <citation type="submission" date="2021-02" db="EMBL/GenBank/DDBJ databases">
        <authorList>
            <person name="Nowell W R."/>
        </authorList>
    </citation>
    <scope>NUCLEOTIDE SEQUENCE</scope>
</reference>
<comment type="caution">
    <text evidence="1">The sequence shown here is derived from an EMBL/GenBank/DDBJ whole genome shotgun (WGS) entry which is preliminary data.</text>
</comment>
<protein>
    <submittedName>
        <fullName evidence="1">Uncharacterized protein</fullName>
    </submittedName>
</protein>